<gene>
    <name evidence="5" type="ORF">CJ213_02470</name>
</gene>
<evidence type="ECO:0000256" key="1">
    <source>
        <dbReference type="ARBA" id="ARBA00022618"/>
    </source>
</evidence>
<dbReference type="SUPFAM" id="SSF53244">
    <property type="entry name" value="MurD-like peptide ligases, peptide-binding domain"/>
    <property type="match status" value="1"/>
</dbReference>
<dbReference type="InterPro" id="IPR013221">
    <property type="entry name" value="Mur_ligase_cen"/>
</dbReference>
<keyword evidence="5" id="KW-0436">Ligase</keyword>
<dbReference type="PANTHER" id="PTHR23135">
    <property type="entry name" value="MUR LIGASE FAMILY MEMBER"/>
    <property type="match status" value="1"/>
</dbReference>
<comment type="caution">
    <text evidence="5">The sequence shown here is derived from an EMBL/GenBank/DDBJ whole genome shotgun (WGS) entry which is preliminary data.</text>
</comment>
<dbReference type="InterPro" id="IPR004101">
    <property type="entry name" value="Mur_ligase_C"/>
</dbReference>
<dbReference type="Pfam" id="PF02875">
    <property type="entry name" value="Mur_ligase_C"/>
    <property type="match status" value="1"/>
</dbReference>
<evidence type="ECO:0000259" key="4">
    <source>
        <dbReference type="Pfam" id="PF08245"/>
    </source>
</evidence>
<dbReference type="InterPro" id="IPR036565">
    <property type="entry name" value="Mur-like_cat_sf"/>
</dbReference>
<dbReference type="GO" id="GO:0051301">
    <property type="term" value="P:cell division"/>
    <property type="evidence" value="ECO:0007669"/>
    <property type="project" value="UniProtKB-KW"/>
</dbReference>
<reference evidence="5 6" key="1">
    <citation type="submission" date="2017-09" db="EMBL/GenBank/DDBJ databases">
        <title>Bacterial strain isolated from the female urinary microbiota.</title>
        <authorList>
            <person name="Thomas-White K."/>
            <person name="Kumar N."/>
            <person name="Forster S."/>
            <person name="Putonti C."/>
            <person name="Lawley T."/>
            <person name="Wolfe A.J."/>
        </authorList>
    </citation>
    <scope>NUCLEOTIDE SEQUENCE [LARGE SCALE GENOMIC DNA]</scope>
    <source>
        <strain evidence="5 6">UMB0411</strain>
    </source>
</reference>
<dbReference type="Gene3D" id="3.40.1190.10">
    <property type="entry name" value="Mur-like, catalytic domain"/>
    <property type="match status" value="1"/>
</dbReference>
<feature type="domain" description="Mur ligase C-terminal" evidence="3">
    <location>
        <begin position="436"/>
        <end position="557"/>
    </location>
</feature>
<proteinExistence type="predicted"/>
<dbReference type="Proteomes" id="UP000235293">
    <property type="component" value="Unassembled WGS sequence"/>
</dbReference>
<dbReference type="EMBL" id="PNGY01000001">
    <property type="protein sequence ID" value="PMC55000.1"/>
    <property type="molecule type" value="Genomic_DNA"/>
</dbReference>
<dbReference type="InterPro" id="IPR036615">
    <property type="entry name" value="Mur_ligase_C_dom_sf"/>
</dbReference>
<dbReference type="GO" id="GO:0005524">
    <property type="term" value="F:ATP binding"/>
    <property type="evidence" value="ECO:0007669"/>
    <property type="project" value="InterPro"/>
</dbReference>
<dbReference type="InterPro" id="IPR035911">
    <property type="entry name" value="MurE/MurF_N"/>
</dbReference>
<accession>A0A9X7FF28</accession>
<evidence type="ECO:0000313" key="5">
    <source>
        <dbReference type="EMBL" id="PMC55000.1"/>
    </source>
</evidence>
<dbReference type="SUPFAM" id="SSF53623">
    <property type="entry name" value="MurD-like peptide ligases, catalytic domain"/>
    <property type="match status" value="1"/>
</dbReference>
<dbReference type="PANTHER" id="PTHR23135:SF4">
    <property type="entry name" value="UDP-N-ACETYLMURAMOYL-L-ALANYL-D-GLUTAMATE--2,6-DIAMINOPIMELATE LIGASE MURE HOMOLOG, CHLOROPLASTIC"/>
    <property type="match status" value="1"/>
</dbReference>
<sequence>MIMHNTLSLANASEILQHYGLLREMIQYGKAEDTNSANGANTKEKTIDSTHSRNEIWSLNPYYFSNIDADKCFTNATYDTRDIKSGTLLFIKGNFKSEYLLDADNKGLTAYVAEQSYAQYTKAVGLIVTDAKKAMSVLAAAFFGNPQEKLTIVGITGTKGKTTTAYFTHAILNSHSHGKAALFSSVDNCVDGKNYVESNLTTPESFDAFKMMREAVDNGMKYLVMEVSSQAYKVNRVYGLKFDVAAFLNISPDHISPIEHPTFEDYLYCKRQIIANTKRLVLNSDTDHADLLLQDAERNNVLVTTFARIKKDEIEGDACENDNFDDLDDDRINYCAPANDDDYTELLTPDYIAMPVENSESHCIAMRDSSEDDDYEDNDYEEDVHYCPIDEFALSIAGDFNYENALAAIAIAGELGINQDTDLHALHAIENVKISGRMEVFKDTHSNMIAVVDYAHNYISTKSVLDFVEERYGKFNPRITLITGSTGDKAVDRRKEIVEAAQNRIEQFIFTTEDTDTEDVMHICEDMQSYVTNPNVSSRIIIDRAEAIECAYNDAASSEQKNGRLNILLAIGKGDERWIKNKRKHVPYEGDSFVIKRLFGL</sequence>
<organism evidence="5 6">
    <name type="scientific">Gardnerella swidsinskii</name>
    <dbReference type="NCBI Taxonomy" id="2792979"/>
    <lineage>
        <taxon>Bacteria</taxon>
        <taxon>Bacillati</taxon>
        <taxon>Actinomycetota</taxon>
        <taxon>Actinomycetes</taxon>
        <taxon>Bifidobacteriales</taxon>
        <taxon>Bifidobacteriaceae</taxon>
        <taxon>Gardnerella</taxon>
    </lineage>
</organism>
<dbReference type="AlphaFoldDB" id="A0A9X7FF28"/>
<dbReference type="Gene3D" id="3.90.190.20">
    <property type="entry name" value="Mur ligase, C-terminal domain"/>
    <property type="match status" value="1"/>
</dbReference>
<evidence type="ECO:0000259" key="3">
    <source>
        <dbReference type="Pfam" id="PF02875"/>
    </source>
</evidence>
<feature type="domain" description="Mur ligase central" evidence="4">
    <location>
        <begin position="155"/>
        <end position="315"/>
    </location>
</feature>
<keyword evidence="2" id="KW-0131">Cell cycle</keyword>
<evidence type="ECO:0000256" key="2">
    <source>
        <dbReference type="ARBA" id="ARBA00023306"/>
    </source>
</evidence>
<keyword evidence="1" id="KW-0132">Cell division</keyword>
<dbReference type="Pfam" id="PF08245">
    <property type="entry name" value="Mur_ligase_M"/>
    <property type="match status" value="1"/>
</dbReference>
<dbReference type="SUPFAM" id="SSF63418">
    <property type="entry name" value="MurE/MurF N-terminal domain"/>
    <property type="match status" value="1"/>
</dbReference>
<dbReference type="RefSeq" id="WP_102155356.1">
    <property type="nucleotide sequence ID" value="NZ_PNGY01000001.1"/>
</dbReference>
<dbReference type="NCBIfam" id="NF001129">
    <property type="entry name" value="PRK00139.2-3"/>
    <property type="match status" value="1"/>
</dbReference>
<name>A0A9X7FF28_9BIFI</name>
<evidence type="ECO:0000313" key="6">
    <source>
        <dbReference type="Proteomes" id="UP000235293"/>
    </source>
</evidence>
<dbReference type="GO" id="GO:0016881">
    <property type="term" value="F:acid-amino acid ligase activity"/>
    <property type="evidence" value="ECO:0007669"/>
    <property type="project" value="InterPro"/>
</dbReference>
<dbReference type="Gene3D" id="3.40.1390.10">
    <property type="entry name" value="MurE/MurF, N-terminal domain"/>
    <property type="match status" value="1"/>
</dbReference>
<protein>
    <submittedName>
        <fullName evidence="5">UDP-N-acetylmuramoyl-L-alanyl-D-glutamate--2, 6-diaminopimelate ligase</fullName>
    </submittedName>
</protein>